<keyword evidence="3 6" id="KW-1133">Transmembrane helix</keyword>
<dbReference type="PROSITE" id="PS51225">
    <property type="entry name" value="MARVEL"/>
    <property type="match status" value="1"/>
</dbReference>
<dbReference type="AlphaFoldDB" id="A0A6P5QFA6"/>
<accession>A0A6P5QFA6</accession>
<evidence type="ECO:0000313" key="9">
    <source>
        <dbReference type="RefSeq" id="XP_021026400.1"/>
    </source>
</evidence>
<keyword evidence="2 5" id="KW-0812">Transmembrane</keyword>
<feature type="transmembrane region" description="Helical" evidence="6">
    <location>
        <begin position="45"/>
        <end position="62"/>
    </location>
</feature>
<sequence>MAAPAPRARTGGKKKDERRGFKGYKWEFRDSNKDFWAQGHAECKSLVMICIIAAMVCFQRVATHPIVTLLLTMELSICAFFFFLYSLAINRYIPFVFWPMMDLMNDLACSIFLIGGIFFALEARRELPMPYLTGMILMGVAAFISIIDLCLQRRQFKSRKLRKFILLTPDRRGKMQDPKLLLMLAAKEDEEERQRELAEKARREAEAGW</sequence>
<dbReference type="GeneID" id="110300534"/>
<comment type="subcellular location">
    <subcellularLocation>
        <location evidence="1">Membrane</location>
        <topology evidence="1">Multi-pass membrane protein</topology>
    </subcellularLocation>
</comment>
<evidence type="ECO:0000256" key="3">
    <source>
        <dbReference type="ARBA" id="ARBA00022989"/>
    </source>
</evidence>
<feature type="transmembrane region" description="Helical" evidence="6">
    <location>
        <begin position="95"/>
        <end position="119"/>
    </location>
</feature>
<proteinExistence type="predicted"/>
<reference evidence="9" key="1">
    <citation type="submission" date="2025-08" db="UniProtKB">
        <authorList>
            <consortium name="RefSeq"/>
        </authorList>
    </citation>
    <scope>IDENTIFICATION</scope>
</reference>
<evidence type="ECO:0000256" key="2">
    <source>
        <dbReference type="ARBA" id="ARBA00022692"/>
    </source>
</evidence>
<protein>
    <submittedName>
        <fullName evidence="9">CKLF-like MARVEL transmembrane domain-containing protein 2B</fullName>
    </submittedName>
</protein>
<dbReference type="Proteomes" id="UP000515126">
    <property type="component" value="Chromosome 8"/>
</dbReference>
<evidence type="ECO:0000256" key="6">
    <source>
        <dbReference type="SAM" id="Phobius"/>
    </source>
</evidence>
<name>A0A6P5QFA6_MUSCR</name>
<dbReference type="GO" id="GO:0016020">
    <property type="term" value="C:membrane"/>
    <property type="evidence" value="ECO:0007669"/>
    <property type="project" value="UniProtKB-SubCell"/>
</dbReference>
<feature type="transmembrane region" description="Helical" evidence="6">
    <location>
        <begin position="131"/>
        <end position="151"/>
    </location>
</feature>
<evidence type="ECO:0000313" key="8">
    <source>
        <dbReference type="Proteomes" id="UP000515126"/>
    </source>
</evidence>
<feature type="transmembrane region" description="Helical" evidence="6">
    <location>
        <begin position="68"/>
        <end position="88"/>
    </location>
</feature>
<feature type="domain" description="MARVEL" evidence="7">
    <location>
        <begin position="35"/>
        <end position="157"/>
    </location>
</feature>
<evidence type="ECO:0000256" key="4">
    <source>
        <dbReference type="ARBA" id="ARBA00023136"/>
    </source>
</evidence>
<organism evidence="8 9">
    <name type="scientific">Mus caroli</name>
    <name type="common">Ryukyu mouse</name>
    <name type="synonym">Ricefield mouse</name>
    <dbReference type="NCBI Taxonomy" id="10089"/>
    <lineage>
        <taxon>Eukaryota</taxon>
        <taxon>Metazoa</taxon>
        <taxon>Chordata</taxon>
        <taxon>Craniata</taxon>
        <taxon>Vertebrata</taxon>
        <taxon>Euteleostomi</taxon>
        <taxon>Mammalia</taxon>
        <taxon>Eutheria</taxon>
        <taxon>Euarchontoglires</taxon>
        <taxon>Glires</taxon>
        <taxon>Rodentia</taxon>
        <taxon>Myomorpha</taxon>
        <taxon>Muroidea</taxon>
        <taxon>Muridae</taxon>
        <taxon>Murinae</taxon>
        <taxon>Mus</taxon>
        <taxon>Mus</taxon>
    </lineage>
</organism>
<dbReference type="InterPro" id="IPR008253">
    <property type="entry name" value="Marvel"/>
</dbReference>
<keyword evidence="4 5" id="KW-0472">Membrane</keyword>
<evidence type="ECO:0000256" key="5">
    <source>
        <dbReference type="PROSITE-ProRule" id="PRU00581"/>
    </source>
</evidence>
<dbReference type="RefSeq" id="XP_021026400.1">
    <property type="nucleotide sequence ID" value="XM_021170741.1"/>
</dbReference>
<dbReference type="KEGG" id="mcal:110300534"/>
<evidence type="ECO:0000256" key="1">
    <source>
        <dbReference type="ARBA" id="ARBA00004141"/>
    </source>
</evidence>
<keyword evidence="8" id="KW-1185">Reference proteome</keyword>
<gene>
    <name evidence="9" type="primary">LOC110300534</name>
</gene>
<evidence type="ECO:0000259" key="7">
    <source>
        <dbReference type="PROSITE" id="PS51225"/>
    </source>
</evidence>